<keyword evidence="5 13" id="KW-0597">Phosphoprotein</keyword>
<evidence type="ECO:0000256" key="15">
    <source>
        <dbReference type="SAM" id="Phobius"/>
    </source>
</evidence>
<dbReference type="SUPFAM" id="SSF55785">
    <property type="entry name" value="PYP-like sensor domain (PAS domain)"/>
    <property type="match status" value="1"/>
</dbReference>
<evidence type="ECO:0000256" key="2">
    <source>
        <dbReference type="ARBA" id="ARBA00004651"/>
    </source>
</evidence>
<dbReference type="FunFam" id="3.30.565.10:FF:000010">
    <property type="entry name" value="Sensor histidine kinase RcsC"/>
    <property type="match status" value="1"/>
</dbReference>
<reference evidence="20 21" key="1">
    <citation type="submission" date="2019-04" db="EMBL/GenBank/DDBJ databases">
        <authorList>
            <person name="Feng G."/>
            <person name="Zhu H."/>
        </authorList>
    </citation>
    <scope>NUCLEOTIDE SEQUENCE [LARGE SCALE GENOMIC DNA]</scope>
    <source>
        <strain evidence="20 21">6HR-1</strain>
    </source>
</reference>
<dbReference type="SMART" id="SM00387">
    <property type="entry name" value="HATPase_c"/>
    <property type="match status" value="1"/>
</dbReference>
<dbReference type="Gene3D" id="3.30.450.20">
    <property type="entry name" value="PAS domain"/>
    <property type="match status" value="1"/>
</dbReference>
<dbReference type="InterPro" id="IPR008207">
    <property type="entry name" value="Sig_transdc_His_kin_Hpt_dom"/>
</dbReference>
<dbReference type="Pfam" id="PF12860">
    <property type="entry name" value="PAS_7"/>
    <property type="match status" value="1"/>
</dbReference>
<dbReference type="InterPro" id="IPR003594">
    <property type="entry name" value="HATPase_dom"/>
</dbReference>
<evidence type="ECO:0000256" key="1">
    <source>
        <dbReference type="ARBA" id="ARBA00000085"/>
    </source>
</evidence>
<keyword evidence="4" id="KW-1003">Cell membrane</keyword>
<accession>A0A4Z0NQW4</accession>
<dbReference type="Gene3D" id="1.10.287.130">
    <property type="match status" value="1"/>
</dbReference>
<dbReference type="InterPro" id="IPR036641">
    <property type="entry name" value="HPT_dom_sf"/>
</dbReference>
<evidence type="ECO:0000256" key="8">
    <source>
        <dbReference type="ARBA" id="ARBA00022840"/>
    </source>
</evidence>
<dbReference type="InterPro" id="IPR011006">
    <property type="entry name" value="CheY-like_superfamily"/>
</dbReference>
<comment type="subcellular location">
    <subcellularLocation>
        <location evidence="2">Cell membrane</location>
        <topology evidence="2">Multi-pass membrane protein</topology>
    </subcellularLocation>
</comment>
<dbReference type="SUPFAM" id="SSF47226">
    <property type="entry name" value="Histidine-containing phosphotransfer domain, HPT domain"/>
    <property type="match status" value="1"/>
</dbReference>
<evidence type="ECO:0000256" key="3">
    <source>
        <dbReference type="ARBA" id="ARBA00012438"/>
    </source>
</evidence>
<evidence type="ECO:0000256" key="9">
    <source>
        <dbReference type="ARBA" id="ARBA00022989"/>
    </source>
</evidence>
<feature type="domain" description="Response regulatory" evidence="17">
    <location>
        <begin position="768"/>
        <end position="885"/>
    </location>
</feature>
<comment type="catalytic activity">
    <reaction evidence="1">
        <text>ATP + protein L-histidine = ADP + protein N-phospho-L-histidine.</text>
        <dbReference type="EC" id="2.7.13.3"/>
    </reaction>
</comment>
<evidence type="ECO:0000256" key="14">
    <source>
        <dbReference type="SAM" id="Coils"/>
    </source>
</evidence>
<dbReference type="Proteomes" id="UP000297535">
    <property type="component" value="Unassembled WGS sequence"/>
</dbReference>
<feature type="transmembrane region" description="Helical" evidence="15">
    <location>
        <begin position="272"/>
        <end position="295"/>
    </location>
</feature>
<dbReference type="Pfam" id="PF01627">
    <property type="entry name" value="Hpt"/>
    <property type="match status" value="1"/>
</dbReference>
<dbReference type="CDD" id="cd18774">
    <property type="entry name" value="PDC2_HK_sensor"/>
    <property type="match status" value="1"/>
</dbReference>
<dbReference type="CDD" id="cd17546">
    <property type="entry name" value="REC_hyHK_CKI1_RcsC-like"/>
    <property type="match status" value="1"/>
</dbReference>
<dbReference type="PROSITE" id="PS50112">
    <property type="entry name" value="PAS"/>
    <property type="match status" value="1"/>
</dbReference>
<dbReference type="SMART" id="SM00388">
    <property type="entry name" value="HisKA"/>
    <property type="match status" value="1"/>
</dbReference>
<dbReference type="GO" id="GO:0005524">
    <property type="term" value="F:ATP binding"/>
    <property type="evidence" value="ECO:0007669"/>
    <property type="project" value="UniProtKB-KW"/>
</dbReference>
<feature type="coiled-coil region" evidence="14">
    <location>
        <begin position="487"/>
        <end position="514"/>
    </location>
</feature>
<keyword evidence="9 15" id="KW-1133">Transmembrane helix</keyword>
<dbReference type="SUPFAM" id="SSF55874">
    <property type="entry name" value="ATPase domain of HSP90 chaperone/DNA topoisomerase II/histidine kinase"/>
    <property type="match status" value="1"/>
</dbReference>
<dbReference type="InterPro" id="IPR000014">
    <property type="entry name" value="PAS"/>
</dbReference>
<dbReference type="GO" id="GO:0005886">
    <property type="term" value="C:plasma membrane"/>
    <property type="evidence" value="ECO:0007669"/>
    <property type="project" value="UniProtKB-SubCell"/>
</dbReference>
<keyword evidence="6 15" id="KW-0812">Transmembrane</keyword>
<name>A0A4Z0NQW4_9HYPH</name>
<dbReference type="RefSeq" id="WP_135415036.1">
    <property type="nucleotide sequence ID" value="NZ_SRLB01000008.1"/>
</dbReference>
<keyword evidence="7" id="KW-0547">Nucleotide-binding</keyword>
<protein>
    <recommendedName>
        <fullName evidence="3">histidine kinase</fullName>
        <ecNumber evidence="3">2.7.13.3</ecNumber>
    </recommendedName>
</protein>
<dbReference type="SUPFAM" id="SSF52172">
    <property type="entry name" value="CheY-like"/>
    <property type="match status" value="1"/>
</dbReference>
<gene>
    <name evidence="20" type="ORF">EU555_12915</name>
</gene>
<organism evidence="20 21">
    <name type="scientific">Methylobacterium nonmethylotrophicum</name>
    <dbReference type="NCBI Taxonomy" id="1141884"/>
    <lineage>
        <taxon>Bacteria</taxon>
        <taxon>Pseudomonadati</taxon>
        <taxon>Pseudomonadota</taxon>
        <taxon>Alphaproteobacteria</taxon>
        <taxon>Hyphomicrobiales</taxon>
        <taxon>Methylobacteriaceae</taxon>
        <taxon>Methylobacterium</taxon>
    </lineage>
</organism>
<dbReference type="PROSITE" id="PS50110">
    <property type="entry name" value="RESPONSE_REGULATORY"/>
    <property type="match status" value="1"/>
</dbReference>
<keyword evidence="8" id="KW-0067">ATP-binding</keyword>
<evidence type="ECO:0000256" key="4">
    <source>
        <dbReference type="ARBA" id="ARBA00022475"/>
    </source>
</evidence>
<evidence type="ECO:0000259" key="16">
    <source>
        <dbReference type="PROSITE" id="PS50109"/>
    </source>
</evidence>
<dbReference type="GO" id="GO:0000155">
    <property type="term" value="F:phosphorelay sensor kinase activity"/>
    <property type="evidence" value="ECO:0007669"/>
    <property type="project" value="InterPro"/>
</dbReference>
<dbReference type="PRINTS" id="PR00344">
    <property type="entry name" value="BCTRLSENSOR"/>
</dbReference>
<feature type="modified residue" description="4-aspartylphosphate" evidence="13">
    <location>
        <position position="817"/>
    </location>
</feature>
<evidence type="ECO:0000256" key="12">
    <source>
        <dbReference type="PROSITE-ProRule" id="PRU00110"/>
    </source>
</evidence>
<keyword evidence="21" id="KW-1185">Reference proteome</keyword>
<dbReference type="Pfam" id="PF02518">
    <property type="entry name" value="HATPase_c"/>
    <property type="match status" value="1"/>
</dbReference>
<dbReference type="EC" id="2.7.13.3" evidence="3"/>
<dbReference type="Gene3D" id="1.20.120.160">
    <property type="entry name" value="HPT domain"/>
    <property type="match status" value="1"/>
</dbReference>
<dbReference type="Pfam" id="PF00072">
    <property type="entry name" value="Response_reg"/>
    <property type="match status" value="1"/>
</dbReference>
<evidence type="ECO:0000256" key="5">
    <source>
        <dbReference type="ARBA" id="ARBA00022553"/>
    </source>
</evidence>
<dbReference type="InterPro" id="IPR003661">
    <property type="entry name" value="HisK_dim/P_dom"/>
</dbReference>
<dbReference type="InterPro" id="IPR004358">
    <property type="entry name" value="Sig_transdc_His_kin-like_C"/>
</dbReference>
<evidence type="ECO:0000259" key="17">
    <source>
        <dbReference type="PROSITE" id="PS50110"/>
    </source>
</evidence>
<dbReference type="Pfam" id="PF00512">
    <property type="entry name" value="HisKA"/>
    <property type="match status" value="1"/>
</dbReference>
<dbReference type="InterPro" id="IPR036097">
    <property type="entry name" value="HisK_dim/P_sf"/>
</dbReference>
<evidence type="ECO:0000259" key="18">
    <source>
        <dbReference type="PROSITE" id="PS50112"/>
    </source>
</evidence>
<dbReference type="SUPFAM" id="SSF47384">
    <property type="entry name" value="Homodimeric domain of signal transducing histidine kinase"/>
    <property type="match status" value="1"/>
</dbReference>
<feature type="transmembrane region" description="Helical" evidence="15">
    <location>
        <begin position="12"/>
        <end position="32"/>
    </location>
</feature>
<keyword evidence="10" id="KW-0902">Two-component regulatory system</keyword>
<evidence type="ECO:0000313" key="20">
    <source>
        <dbReference type="EMBL" id="TGD99404.1"/>
    </source>
</evidence>
<feature type="modified residue" description="Phosphohistidine" evidence="12">
    <location>
        <position position="955"/>
    </location>
</feature>
<dbReference type="Gene3D" id="3.30.565.10">
    <property type="entry name" value="Histidine kinase-like ATPase, C-terminal domain"/>
    <property type="match status" value="1"/>
</dbReference>
<evidence type="ECO:0000256" key="11">
    <source>
        <dbReference type="ARBA" id="ARBA00023136"/>
    </source>
</evidence>
<keyword evidence="11 15" id="KW-0472">Membrane</keyword>
<dbReference type="InterPro" id="IPR005467">
    <property type="entry name" value="His_kinase_dom"/>
</dbReference>
<dbReference type="SMART" id="SM00448">
    <property type="entry name" value="REC"/>
    <property type="match status" value="1"/>
</dbReference>
<dbReference type="InterPro" id="IPR001789">
    <property type="entry name" value="Sig_transdc_resp-reg_receiver"/>
</dbReference>
<dbReference type="PROSITE" id="PS50894">
    <property type="entry name" value="HPT"/>
    <property type="match status" value="1"/>
</dbReference>
<keyword evidence="14" id="KW-0175">Coiled coil</keyword>
<feature type="domain" description="PAS" evidence="18">
    <location>
        <begin position="371"/>
        <end position="416"/>
    </location>
</feature>
<dbReference type="PANTHER" id="PTHR45339">
    <property type="entry name" value="HYBRID SIGNAL TRANSDUCTION HISTIDINE KINASE J"/>
    <property type="match status" value="1"/>
</dbReference>
<evidence type="ECO:0000256" key="10">
    <source>
        <dbReference type="ARBA" id="ARBA00023012"/>
    </source>
</evidence>
<evidence type="ECO:0000313" key="21">
    <source>
        <dbReference type="Proteomes" id="UP000297535"/>
    </source>
</evidence>
<feature type="domain" description="Histidine kinase" evidence="16">
    <location>
        <begin position="521"/>
        <end position="745"/>
    </location>
</feature>
<dbReference type="CDD" id="cd00082">
    <property type="entry name" value="HisKA"/>
    <property type="match status" value="1"/>
</dbReference>
<comment type="caution">
    <text evidence="20">The sequence shown here is derived from an EMBL/GenBank/DDBJ whole genome shotgun (WGS) entry which is preliminary data.</text>
</comment>
<dbReference type="InterPro" id="IPR036890">
    <property type="entry name" value="HATPase_C_sf"/>
</dbReference>
<proteinExistence type="predicted"/>
<dbReference type="CDD" id="cd16922">
    <property type="entry name" value="HATPase_EvgS-ArcB-TorS-like"/>
    <property type="match status" value="1"/>
</dbReference>
<evidence type="ECO:0000256" key="7">
    <source>
        <dbReference type="ARBA" id="ARBA00022741"/>
    </source>
</evidence>
<evidence type="ECO:0000259" key="19">
    <source>
        <dbReference type="PROSITE" id="PS50894"/>
    </source>
</evidence>
<dbReference type="EMBL" id="SRLB01000008">
    <property type="protein sequence ID" value="TGD99404.1"/>
    <property type="molecule type" value="Genomic_DNA"/>
</dbReference>
<evidence type="ECO:0000256" key="6">
    <source>
        <dbReference type="ARBA" id="ARBA00022692"/>
    </source>
</evidence>
<feature type="domain" description="HPt" evidence="19">
    <location>
        <begin position="915"/>
        <end position="1010"/>
    </location>
</feature>
<dbReference type="PANTHER" id="PTHR45339:SF1">
    <property type="entry name" value="HYBRID SIGNAL TRANSDUCTION HISTIDINE KINASE J"/>
    <property type="match status" value="1"/>
</dbReference>
<dbReference type="PROSITE" id="PS50109">
    <property type="entry name" value="HIS_KIN"/>
    <property type="match status" value="1"/>
</dbReference>
<dbReference type="Gene3D" id="3.40.50.2300">
    <property type="match status" value="1"/>
</dbReference>
<evidence type="ECO:0000256" key="13">
    <source>
        <dbReference type="PROSITE-ProRule" id="PRU00169"/>
    </source>
</evidence>
<dbReference type="OrthoDB" id="9789782at2"/>
<dbReference type="AlphaFoldDB" id="A0A4Z0NQW4"/>
<dbReference type="InterPro" id="IPR035965">
    <property type="entry name" value="PAS-like_dom_sf"/>
</dbReference>
<sequence>MSVLRGRPLSHYIASLMLAVLVPAVAITLLLGQRLITAEQARLQDATAASNADAVERIDRFLAGQIAMLRALASSPVFETKDFARFDQQARELASLEGTHIILRDRSGQEIVTTRAPLGASQPRLAREDADHSFAVQGPAVSNLLLDAVTGRHAVRVGVPVIRSGETVYVLLSHIPAAHLGGLLAQAGIAQPSFGSLVDRDGMIIGRSADTDAVAGKRLPGFDEIAERDRGVWIGENIAGVPVVATFRRSTLSGWIVGVGIERTALEAPLRASLWVLIPVVLGLIILALAVSTFVSRTIVMAHHGLVGHARALGDGRVLDPLLTPIRETSEVGAELATASRKIRGQAEALLGVQQVLEERVAERTREAQARQALLTATLDAIDHGLIAFEPDGRLAVANRRAAELLGLDPGFLTGRLTCDAFQQALVANGEFSGVSPVMLASMGLTDAPPAGALYERTRPNGTVLEVRTAVLPDGSVVRTYSDITLRRRAEESMAEAARLAEVARREAEAASAAKSDFLATMSHEIRTPLTGILGYADLLLRQPGLPPAAHRSVERIRGAGTALVTIVNDILDYSSIQSRHVALNPEPFSPRALIEEAVAIVRPNADKKMLSLTCHVEQDVPGTLLGDPGRIRQIVLNLLANAVKFTSEGGVTVTVLCHRAIDAGAPHRLQVAVQDTGIGIPPEKRDRLFRHFSQIDGSTQRDFGGTGLGLAISRRLVEVMDGKIGVASTPGRGSTFFFSIPLPEAIEAAEAVPVRAEMAPPLTRTVRILLAEDDPINQEIALGLLDGWGYTIEVANDGAEAVEAVRTRHYDLVLMDIQMPRMDGITAMRTIRDLDEPCRDVPILAVTANVLPQQVAQFRQAGATGHIGKPFKQQELVAAIERLISLKDPDPGGDETGPPDQNALLDAQAYHDALEQFGTQTMHRLLADLAEEMQSRFTARTSASGREALARDAHGMCSVAGTLGFRAFSAACRDLERACRSHGDVDLRLRRLDVTREATLSRIADLRTA</sequence>